<keyword evidence="6" id="KW-1185">Reference proteome</keyword>
<dbReference type="PANTHER" id="PTHR15108">
    <property type="entry name" value="N-ACYLGLUCOSAMINE-2-EPIMERASE"/>
    <property type="match status" value="1"/>
</dbReference>
<dbReference type="InterPro" id="IPR010819">
    <property type="entry name" value="AGE/CE"/>
</dbReference>
<dbReference type="InterPro" id="IPR012341">
    <property type="entry name" value="6hp_glycosidase-like_sf"/>
</dbReference>
<reference evidence="5 6" key="1">
    <citation type="submission" date="2019-12" db="EMBL/GenBank/DDBJ databases">
        <title>Mucilaginibacter sp. HMF7410 genome sequencing and assembly.</title>
        <authorList>
            <person name="Kang H."/>
            <person name="Cha I."/>
            <person name="Kim H."/>
            <person name="Joh K."/>
        </authorList>
    </citation>
    <scope>NUCLEOTIDE SEQUENCE [LARGE SCALE GENOMIC DNA]</scope>
    <source>
        <strain evidence="5 6">HMF7410</strain>
    </source>
</reference>
<proteinExistence type="inferred from homology"/>
<dbReference type="GO" id="GO:0005975">
    <property type="term" value="P:carbohydrate metabolic process"/>
    <property type="evidence" value="ECO:0007669"/>
    <property type="project" value="InterPro"/>
</dbReference>
<organism evidence="5 6">
    <name type="scientific">Mucilaginibacter arboris</name>
    <dbReference type="NCBI Taxonomy" id="2682090"/>
    <lineage>
        <taxon>Bacteria</taxon>
        <taxon>Pseudomonadati</taxon>
        <taxon>Bacteroidota</taxon>
        <taxon>Sphingobacteriia</taxon>
        <taxon>Sphingobacteriales</taxon>
        <taxon>Sphingobacteriaceae</taxon>
        <taxon>Mucilaginibacter</taxon>
    </lineage>
</organism>
<dbReference type="Pfam" id="PF07221">
    <property type="entry name" value="GlcNAc_2-epim"/>
    <property type="match status" value="1"/>
</dbReference>
<evidence type="ECO:0000313" key="5">
    <source>
        <dbReference type="EMBL" id="MVN22738.1"/>
    </source>
</evidence>
<keyword evidence="3 4" id="KW-0413">Isomerase</keyword>
<comment type="caution">
    <text evidence="5">The sequence shown here is derived from an EMBL/GenBank/DDBJ whole genome shotgun (WGS) entry which is preliminary data.</text>
</comment>
<dbReference type="GO" id="GO:0047736">
    <property type="term" value="F:cellobiose epimerase activity"/>
    <property type="evidence" value="ECO:0007669"/>
    <property type="project" value="UniProtKB-UniRule"/>
</dbReference>
<dbReference type="EMBL" id="WPIK01000013">
    <property type="protein sequence ID" value="MVN22738.1"/>
    <property type="molecule type" value="Genomic_DNA"/>
</dbReference>
<sequence>MYDITAFQRELDSILNYWITYTPDDQNGGFYGKINHENKVEPEAPKGSVLNARILWSFSAAYNQNSKPVYLNLAKRSYDYIRNYFVDKNYGGVYWTVDFEGNPLDTKKQIYALSFTIYGLAEYYKACKDESALALAKQLFADIEKHSFDQEKGGYLEAFAQDWKELPDLRLSAKDANEKKTMNTHLHVLEAYTNLYRIWKDEFLEKQICGLINDFLKHIIDPKANRLILFLDENWQPKSEIISYGHDIEGSWLLLEAAEVLEDEAIIMQVKEVSVAMARAAASGLDPDGSMYYEYEPEHDHLIKDRHWWVQAEAMVGFLNAWQLTGEQQFFDQFEKVWNFTHFHIIDSQKGEWVWGLKDDYTLMPGEDKVGVWKCPYHNSRSMIEVIHRLKKAS</sequence>
<dbReference type="Proteomes" id="UP000462014">
    <property type="component" value="Unassembled WGS sequence"/>
</dbReference>
<dbReference type="InterPro" id="IPR008928">
    <property type="entry name" value="6-hairpin_glycosidase_sf"/>
</dbReference>
<evidence type="ECO:0000256" key="3">
    <source>
        <dbReference type="ARBA" id="ARBA00023235"/>
    </source>
</evidence>
<gene>
    <name evidence="5" type="ORF">GO621_14510</name>
</gene>
<dbReference type="InterPro" id="IPR028584">
    <property type="entry name" value="Cellobiose_2_epim"/>
</dbReference>
<accession>A0A7K1SZP9</accession>
<evidence type="ECO:0000256" key="1">
    <source>
        <dbReference type="ARBA" id="ARBA00001470"/>
    </source>
</evidence>
<evidence type="ECO:0000256" key="2">
    <source>
        <dbReference type="ARBA" id="ARBA00008558"/>
    </source>
</evidence>
<comment type="similarity">
    <text evidence="4">Belongs to the cellobiose 2-epimerase family.</text>
</comment>
<name>A0A7K1SZP9_9SPHI</name>
<dbReference type="SUPFAM" id="SSF48208">
    <property type="entry name" value="Six-hairpin glycosidases"/>
    <property type="match status" value="1"/>
</dbReference>
<dbReference type="EC" id="5.1.3.11" evidence="4"/>
<comment type="catalytic activity">
    <reaction evidence="1 4">
        <text>D-cellobiose = beta-D-glucosyl-(1-&gt;4)-D-mannopyranose</text>
        <dbReference type="Rhea" id="RHEA:23384"/>
        <dbReference type="ChEBI" id="CHEBI:17057"/>
        <dbReference type="ChEBI" id="CHEBI:47931"/>
        <dbReference type="EC" id="5.1.3.11"/>
    </reaction>
</comment>
<dbReference type="HAMAP" id="MF_00929">
    <property type="entry name" value="Cellobiose_2_epim"/>
    <property type="match status" value="1"/>
</dbReference>
<dbReference type="AlphaFoldDB" id="A0A7K1SZP9"/>
<comment type="similarity">
    <text evidence="2">Belongs to the N-acylglucosamine 2-epimerase family.</text>
</comment>
<evidence type="ECO:0000256" key="4">
    <source>
        <dbReference type="HAMAP-Rule" id="MF_00929"/>
    </source>
</evidence>
<comment type="function">
    <text evidence="4">Catalyzes the reversible epimerization of cellobiose to 4-O-beta-D-glucopyranosyl-D-mannose (Glc-Man).</text>
</comment>
<dbReference type="Gene3D" id="1.50.10.10">
    <property type="match status" value="1"/>
</dbReference>
<evidence type="ECO:0000313" key="6">
    <source>
        <dbReference type="Proteomes" id="UP000462014"/>
    </source>
</evidence>
<dbReference type="RefSeq" id="WP_157568294.1">
    <property type="nucleotide sequence ID" value="NZ_WPIK01000013.1"/>
</dbReference>
<protein>
    <recommendedName>
        <fullName evidence="4">Cellobiose 2-epimerase</fullName>
        <shortName evidence="4">CE</shortName>
        <ecNumber evidence="4">5.1.3.11</ecNumber>
    </recommendedName>
</protein>